<name>A0A0R1MWX4_9LACO</name>
<dbReference type="EC" id="2.3.1.-" evidence="5"/>
<organism evidence="7 8">
    <name type="scientific">Schleiferilactobacillus perolens DSM 12744</name>
    <dbReference type="NCBI Taxonomy" id="1423792"/>
    <lineage>
        <taxon>Bacteria</taxon>
        <taxon>Bacillati</taxon>
        <taxon>Bacillota</taxon>
        <taxon>Bacilli</taxon>
        <taxon>Lactobacillales</taxon>
        <taxon>Lactobacillaceae</taxon>
        <taxon>Schleiferilactobacillus</taxon>
    </lineage>
</organism>
<dbReference type="InterPro" id="IPR011004">
    <property type="entry name" value="Trimer_LpxA-like_sf"/>
</dbReference>
<proteinExistence type="inferred from homology"/>
<evidence type="ECO:0000256" key="4">
    <source>
        <dbReference type="ARBA" id="ARBA00023315"/>
    </source>
</evidence>
<evidence type="ECO:0000256" key="1">
    <source>
        <dbReference type="ARBA" id="ARBA00007274"/>
    </source>
</evidence>
<comment type="similarity">
    <text evidence="1 5">Belongs to the transferase hexapeptide repeat family.</text>
</comment>
<dbReference type="Proteomes" id="UP000051330">
    <property type="component" value="Unassembled WGS sequence"/>
</dbReference>
<keyword evidence="3" id="KW-0677">Repeat</keyword>
<dbReference type="FunFam" id="2.160.10.10:FF:000008">
    <property type="entry name" value="Maltose O-acetyltransferase"/>
    <property type="match status" value="1"/>
</dbReference>
<dbReference type="Pfam" id="PF12464">
    <property type="entry name" value="Mac"/>
    <property type="match status" value="1"/>
</dbReference>
<gene>
    <name evidence="7" type="ORF">FD09_GL001067</name>
</gene>
<dbReference type="OrthoDB" id="9812571at2"/>
<dbReference type="InterPro" id="IPR024688">
    <property type="entry name" value="Mac_dom"/>
</dbReference>
<keyword evidence="2 5" id="KW-0808">Transferase</keyword>
<comment type="caution">
    <text evidence="7">The sequence shown here is derived from an EMBL/GenBank/DDBJ whole genome shotgun (WGS) entry which is preliminary data.</text>
</comment>
<evidence type="ECO:0000256" key="3">
    <source>
        <dbReference type="ARBA" id="ARBA00022737"/>
    </source>
</evidence>
<reference evidence="7 8" key="1">
    <citation type="journal article" date="2015" name="Genome Announc.">
        <title>Expanding the biotechnology potential of lactobacilli through comparative genomics of 213 strains and associated genera.</title>
        <authorList>
            <person name="Sun Z."/>
            <person name="Harris H.M."/>
            <person name="McCann A."/>
            <person name="Guo C."/>
            <person name="Argimon S."/>
            <person name="Zhang W."/>
            <person name="Yang X."/>
            <person name="Jeffery I.B."/>
            <person name="Cooney J.C."/>
            <person name="Kagawa T.F."/>
            <person name="Liu W."/>
            <person name="Song Y."/>
            <person name="Salvetti E."/>
            <person name="Wrobel A."/>
            <person name="Rasinkangas P."/>
            <person name="Parkhill J."/>
            <person name="Rea M.C."/>
            <person name="O'Sullivan O."/>
            <person name="Ritari J."/>
            <person name="Douillard F.P."/>
            <person name="Paul Ross R."/>
            <person name="Yang R."/>
            <person name="Briner A.E."/>
            <person name="Felis G.E."/>
            <person name="de Vos W.M."/>
            <person name="Barrangou R."/>
            <person name="Klaenhammer T.R."/>
            <person name="Caufield P.W."/>
            <person name="Cui Y."/>
            <person name="Zhang H."/>
            <person name="O'Toole P.W."/>
        </authorList>
    </citation>
    <scope>NUCLEOTIDE SEQUENCE [LARGE SCALE GENOMIC DNA]</scope>
    <source>
        <strain evidence="7 8">DSM 12744</strain>
    </source>
</reference>
<protein>
    <recommendedName>
        <fullName evidence="5">Acetyltransferase</fullName>
        <ecNumber evidence="5">2.3.1.-</ecNumber>
    </recommendedName>
</protein>
<dbReference type="InterPro" id="IPR018357">
    <property type="entry name" value="Hexapep_transf_CS"/>
</dbReference>
<dbReference type="STRING" id="1423792.FD09_GL001067"/>
<dbReference type="Pfam" id="PF00132">
    <property type="entry name" value="Hexapep"/>
    <property type="match status" value="1"/>
</dbReference>
<evidence type="ECO:0000256" key="5">
    <source>
        <dbReference type="RuleBase" id="RU367021"/>
    </source>
</evidence>
<dbReference type="Gene3D" id="2.160.10.10">
    <property type="entry name" value="Hexapeptide repeat proteins"/>
    <property type="match status" value="1"/>
</dbReference>
<sequence length="209" mass="23041">METMKQRMLSGKLYKAADPEIHADSARGKQLVWDFNHIPPAEKDKRPAILKELFKTVGDNYYIEPPFYIDYGIHTTIGDNFYANTNCVFLDTAPITIGNRVYMAPNVSLYTAGHPIDAAIRGEDLEYGRPITIGNDVWIGGGTIINPGVTIGSDVVIGSGSVVTKDVPSHVVIAGNPARVLRPITEKDQAVWAAQKAEFLDWQAQTKRQ</sequence>
<dbReference type="EMBL" id="AZEC01000017">
    <property type="protein sequence ID" value="KRL09621.1"/>
    <property type="molecule type" value="Genomic_DNA"/>
</dbReference>
<dbReference type="PATRIC" id="fig|1423792.3.peg.1087"/>
<dbReference type="PANTHER" id="PTHR43017:SF1">
    <property type="entry name" value="ACETYLTRANSFERASE YJL218W-RELATED"/>
    <property type="match status" value="1"/>
</dbReference>
<dbReference type="PANTHER" id="PTHR43017">
    <property type="entry name" value="GALACTOSIDE O-ACETYLTRANSFERASE"/>
    <property type="match status" value="1"/>
</dbReference>
<feature type="domain" description="Maltose/galactoside acetyltransferase" evidence="6">
    <location>
        <begin position="5"/>
        <end position="59"/>
    </location>
</feature>
<accession>A0A0R1MWX4</accession>
<evidence type="ECO:0000313" key="8">
    <source>
        <dbReference type="Proteomes" id="UP000051330"/>
    </source>
</evidence>
<dbReference type="CDD" id="cd03357">
    <property type="entry name" value="LbH_MAT_GAT"/>
    <property type="match status" value="1"/>
</dbReference>
<evidence type="ECO:0000256" key="2">
    <source>
        <dbReference type="ARBA" id="ARBA00022679"/>
    </source>
</evidence>
<dbReference type="GO" id="GO:0008870">
    <property type="term" value="F:galactoside O-acetyltransferase activity"/>
    <property type="evidence" value="ECO:0007669"/>
    <property type="project" value="TreeGrafter"/>
</dbReference>
<dbReference type="InterPro" id="IPR039369">
    <property type="entry name" value="LacA-like"/>
</dbReference>
<dbReference type="SUPFAM" id="SSF51161">
    <property type="entry name" value="Trimeric LpxA-like enzymes"/>
    <property type="match status" value="1"/>
</dbReference>
<dbReference type="SMART" id="SM01266">
    <property type="entry name" value="Mac"/>
    <property type="match status" value="1"/>
</dbReference>
<dbReference type="InterPro" id="IPR001451">
    <property type="entry name" value="Hexapep"/>
</dbReference>
<dbReference type="AlphaFoldDB" id="A0A0R1MWX4"/>
<dbReference type="PROSITE" id="PS00101">
    <property type="entry name" value="HEXAPEP_TRANSFERASES"/>
    <property type="match status" value="1"/>
</dbReference>
<keyword evidence="8" id="KW-1185">Reference proteome</keyword>
<dbReference type="RefSeq" id="WP_057822207.1">
    <property type="nucleotide sequence ID" value="NZ_AZEC01000017.1"/>
</dbReference>
<evidence type="ECO:0000313" key="7">
    <source>
        <dbReference type="EMBL" id="KRL09621.1"/>
    </source>
</evidence>
<evidence type="ECO:0000259" key="6">
    <source>
        <dbReference type="SMART" id="SM01266"/>
    </source>
</evidence>
<keyword evidence="4 5" id="KW-0012">Acyltransferase</keyword>